<feature type="region of interest" description="Disordered" evidence="10">
    <location>
        <begin position="183"/>
        <end position="232"/>
    </location>
</feature>
<keyword evidence="3" id="KW-0808">Transferase</keyword>
<dbReference type="GO" id="GO:0000209">
    <property type="term" value="P:protein polyubiquitination"/>
    <property type="evidence" value="ECO:0007669"/>
    <property type="project" value="TreeGrafter"/>
</dbReference>
<keyword evidence="8" id="KW-0804">Transcription</keyword>
<dbReference type="AlphaFoldDB" id="A0A507EEL0"/>
<feature type="compositionally biased region" description="Low complexity" evidence="10">
    <location>
        <begin position="216"/>
        <end position="227"/>
    </location>
</feature>
<dbReference type="InterPro" id="IPR001841">
    <property type="entry name" value="Znf_RING"/>
</dbReference>
<evidence type="ECO:0000313" key="12">
    <source>
        <dbReference type="EMBL" id="TPX61686.1"/>
    </source>
</evidence>
<keyword evidence="13" id="KW-1185">Reference proteome</keyword>
<dbReference type="Proteomes" id="UP000318582">
    <property type="component" value="Unassembled WGS sequence"/>
</dbReference>
<comment type="caution">
    <text evidence="12">The sequence shown here is derived from an EMBL/GenBank/DDBJ whole genome shotgun (WGS) entry which is preliminary data.</text>
</comment>
<keyword evidence="4" id="KW-0479">Metal-binding</keyword>
<dbReference type="InterPro" id="IPR017907">
    <property type="entry name" value="Znf_RING_CS"/>
</dbReference>
<dbReference type="PROSITE" id="PS00518">
    <property type="entry name" value="ZF_RING_1"/>
    <property type="match status" value="1"/>
</dbReference>
<organism evidence="12 13">
    <name type="scientific">Powellomyces hirtus</name>
    <dbReference type="NCBI Taxonomy" id="109895"/>
    <lineage>
        <taxon>Eukaryota</taxon>
        <taxon>Fungi</taxon>
        <taxon>Fungi incertae sedis</taxon>
        <taxon>Chytridiomycota</taxon>
        <taxon>Chytridiomycota incertae sedis</taxon>
        <taxon>Chytridiomycetes</taxon>
        <taxon>Spizellomycetales</taxon>
        <taxon>Powellomycetaceae</taxon>
        <taxon>Powellomyces</taxon>
    </lineage>
</organism>
<evidence type="ECO:0000259" key="11">
    <source>
        <dbReference type="PROSITE" id="PS50089"/>
    </source>
</evidence>
<evidence type="ECO:0000256" key="7">
    <source>
        <dbReference type="ARBA" id="ARBA00023015"/>
    </source>
</evidence>
<dbReference type="GO" id="GO:0006513">
    <property type="term" value="P:protein monoubiquitination"/>
    <property type="evidence" value="ECO:0007669"/>
    <property type="project" value="TreeGrafter"/>
</dbReference>
<dbReference type="InterPro" id="IPR013083">
    <property type="entry name" value="Znf_RING/FYVE/PHD"/>
</dbReference>
<dbReference type="STRING" id="109895.A0A507EEL0"/>
<evidence type="ECO:0000256" key="3">
    <source>
        <dbReference type="ARBA" id="ARBA00022679"/>
    </source>
</evidence>
<evidence type="ECO:0000256" key="1">
    <source>
        <dbReference type="ARBA" id="ARBA00000900"/>
    </source>
</evidence>
<dbReference type="Pfam" id="PF13639">
    <property type="entry name" value="zf-RING_2"/>
    <property type="match status" value="1"/>
</dbReference>
<dbReference type="PANTHER" id="PTHR46077">
    <property type="entry name" value="E3 UBIQUITIN-PROTEIN LIGASE TOPORS"/>
    <property type="match status" value="1"/>
</dbReference>
<evidence type="ECO:0000256" key="2">
    <source>
        <dbReference type="ARBA" id="ARBA00012483"/>
    </source>
</evidence>
<dbReference type="Pfam" id="PF01480">
    <property type="entry name" value="PWI"/>
    <property type="match status" value="1"/>
</dbReference>
<keyword evidence="7" id="KW-0805">Transcription regulation</keyword>
<protein>
    <recommendedName>
        <fullName evidence="2">RING-type E3 ubiquitin transferase</fullName>
        <ecNumber evidence="2">2.3.2.27</ecNumber>
    </recommendedName>
</protein>
<sequence>MSGGDSDDEAAYHHLTHDKDHDDRHGADELFVATTAQYLEDEEHPTPYGPNAEPTISSLSPPNDSDDDEYYGPVLPPEKRIRLNADEEGAGDDEDQEEGACTEETHGHDDDIPRCSICLDVFTDRTSVSPCFHSFCLDCISQWALCSRKCPQCRQVFTFAVVHGRNEGDEHVKLVFPNLIAKKASPAPPSSSSTLPPRVQQDIRSPRAARQRTSQRRTPPSPSNRRNGMLHGDEKRRFIYTHHLRAKHAGINPYSKCKEVSPAEFTRNPSLLRKLEPWITRDLKAVLKIEDVEILTAVVLTCMRNYDLRTEEGLVYLQEYLGNQAEHFVHELCCFARSPFNMDVYDGIVQYEGFTSAQASSSRNG</sequence>
<evidence type="ECO:0000256" key="5">
    <source>
        <dbReference type="ARBA" id="ARBA00022771"/>
    </source>
</evidence>
<dbReference type="PANTHER" id="PTHR46077:SF1">
    <property type="entry name" value="TOP1 BINDING ARGININE_SERINE RICH PROTEIN, E3 UBIQUITIN LIGASE"/>
    <property type="match status" value="1"/>
</dbReference>
<comment type="catalytic activity">
    <reaction evidence="1">
        <text>S-ubiquitinyl-[E2 ubiquitin-conjugating enzyme]-L-cysteine + [acceptor protein]-L-lysine = [E2 ubiquitin-conjugating enzyme]-L-cysteine + N(6)-ubiquitinyl-[acceptor protein]-L-lysine.</text>
        <dbReference type="EC" id="2.3.2.27"/>
    </reaction>
</comment>
<dbReference type="InterPro" id="IPR002483">
    <property type="entry name" value="PWI_dom"/>
</dbReference>
<dbReference type="GO" id="GO:0008270">
    <property type="term" value="F:zinc ion binding"/>
    <property type="evidence" value="ECO:0007669"/>
    <property type="project" value="UniProtKB-KW"/>
</dbReference>
<dbReference type="SUPFAM" id="SSF57850">
    <property type="entry name" value="RING/U-box"/>
    <property type="match status" value="1"/>
</dbReference>
<dbReference type="EC" id="2.3.2.27" evidence="2"/>
<evidence type="ECO:0000256" key="9">
    <source>
        <dbReference type="PROSITE-ProRule" id="PRU00175"/>
    </source>
</evidence>
<keyword evidence="5 9" id="KW-0863">Zinc-finger</keyword>
<proteinExistence type="predicted"/>
<evidence type="ECO:0000256" key="4">
    <source>
        <dbReference type="ARBA" id="ARBA00022723"/>
    </source>
</evidence>
<feature type="compositionally biased region" description="Basic and acidic residues" evidence="10">
    <location>
        <begin position="10"/>
        <end position="28"/>
    </location>
</feature>
<name>A0A507EEL0_9FUNG</name>
<feature type="compositionally biased region" description="Low complexity" evidence="10">
    <location>
        <begin position="183"/>
        <end position="193"/>
    </location>
</feature>
<evidence type="ECO:0000256" key="10">
    <source>
        <dbReference type="SAM" id="MobiDB-lite"/>
    </source>
</evidence>
<dbReference type="EMBL" id="QEAQ01000006">
    <property type="protein sequence ID" value="TPX61686.1"/>
    <property type="molecule type" value="Genomic_DNA"/>
</dbReference>
<dbReference type="Gene3D" id="3.30.40.10">
    <property type="entry name" value="Zinc/RING finger domain, C3HC4 (zinc finger)"/>
    <property type="match status" value="1"/>
</dbReference>
<dbReference type="SMART" id="SM00184">
    <property type="entry name" value="RING"/>
    <property type="match status" value="1"/>
</dbReference>
<evidence type="ECO:0000256" key="8">
    <source>
        <dbReference type="ARBA" id="ARBA00023163"/>
    </source>
</evidence>
<accession>A0A507EEL0</accession>
<dbReference type="PROSITE" id="PS50089">
    <property type="entry name" value="ZF_RING_2"/>
    <property type="match status" value="1"/>
</dbReference>
<evidence type="ECO:0000313" key="13">
    <source>
        <dbReference type="Proteomes" id="UP000318582"/>
    </source>
</evidence>
<dbReference type="GO" id="GO:0061630">
    <property type="term" value="F:ubiquitin protein ligase activity"/>
    <property type="evidence" value="ECO:0007669"/>
    <property type="project" value="UniProtKB-EC"/>
</dbReference>
<feature type="region of interest" description="Disordered" evidence="10">
    <location>
        <begin position="1"/>
        <end position="80"/>
    </location>
</feature>
<evidence type="ECO:0000256" key="6">
    <source>
        <dbReference type="ARBA" id="ARBA00022833"/>
    </source>
</evidence>
<feature type="domain" description="RING-type" evidence="11">
    <location>
        <begin position="115"/>
        <end position="154"/>
    </location>
</feature>
<reference evidence="12 13" key="1">
    <citation type="journal article" date="2019" name="Sci. Rep.">
        <title>Comparative genomics of chytrid fungi reveal insights into the obligate biotrophic and pathogenic lifestyle of Synchytrium endobioticum.</title>
        <authorList>
            <person name="van de Vossenberg B.T.L.H."/>
            <person name="Warris S."/>
            <person name="Nguyen H.D.T."/>
            <person name="van Gent-Pelzer M.P.E."/>
            <person name="Joly D.L."/>
            <person name="van de Geest H.C."/>
            <person name="Bonants P.J.M."/>
            <person name="Smith D.S."/>
            <person name="Levesque C.A."/>
            <person name="van der Lee T.A.J."/>
        </authorList>
    </citation>
    <scope>NUCLEOTIDE SEQUENCE [LARGE SCALE GENOMIC DNA]</scope>
    <source>
        <strain evidence="12 13">CBS 809.83</strain>
    </source>
</reference>
<gene>
    <name evidence="12" type="ORF">PhCBS80983_g00917</name>
</gene>
<keyword evidence="6" id="KW-0862">Zinc</keyword>